<evidence type="ECO:0000256" key="4">
    <source>
        <dbReference type="SAM" id="MobiDB-lite"/>
    </source>
</evidence>
<accession>A0ABU3SHK4</accession>
<dbReference type="PANTHER" id="PTHR45982:SF1">
    <property type="entry name" value="REGULATOR OF CHROMOSOME CONDENSATION"/>
    <property type="match status" value="1"/>
</dbReference>
<evidence type="ECO:0000256" key="3">
    <source>
        <dbReference type="ARBA" id="ARBA00022737"/>
    </source>
</evidence>
<dbReference type="InterPro" id="IPR013783">
    <property type="entry name" value="Ig-like_fold"/>
</dbReference>
<dbReference type="Pfam" id="PF13540">
    <property type="entry name" value="RCC1_2"/>
    <property type="match status" value="2"/>
</dbReference>
<feature type="chain" id="PRO_5047337168" description="Big-1 domain-containing protein" evidence="5">
    <location>
        <begin position="46"/>
        <end position="1484"/>
    </location>
</feature>
<evidence type="ECO:0000313" key="8">
    <source>
        <dbReference type="Proteomes" id="UP001261125"/>
    </source>
</evidence>
<dbReference type="InterPro" id="IPR003344">
    <property type="entry name" value="Big_1_dom"/>
</dbReference>
<dbReference type="Pfam" id="PF00415">
    <property type="entry name" value="RCC1"/>
    <property type="match status" value="1"/>
</dbReference>
<dbReference type="InterPro" id="IPR008964">
    <property type="entry name" value="Invasin/intimin_cell_adhesion"/>
</dbReference>
<gene>
    <name evidence="7" type="ORF">RWH44_01005</name>
</gene>
<feature type="domain" description="Big-1" evidence="6">
    <location>
        <begin position="511"/>
        <end position="606"/>
    </location>
</feature>
<dbReference type="Pfam" id="PF25390">
    <property type="entry name" value="WD40_RLD"/>
    <property type="match status" value="2"/>
</dbReference>
<dbReference type="PANTHER" id="PTHR45982">
    <property type="entry name" value="REGULATOR OF CHROMOSOME CONDENSATION"/>
    <property type="match status" value="1"/>
</dbReference>
<dbReference type="PROSITE" id="PS50012">
    <property type="entry name" value="RCC1_3"/>
    <property type="match status" value="13"/>
</dbReference>
<dbReference type="RefSeq" id="WP_316003140.1">
    <property type="nucleotide sequence ID" value="NZ_JAWDIT010000001.1"/>
</dbReference>
<evidence type="ECO:0000256" key="1">
    <source>
        <dbReference type="ARBA" id="ARBA00010116"/>
    </source>
</evidence>
<evidence type="ECO:0000259" key="6">
    <source>
        <dbReference type="PROSITE" id="PS51127"/>
    </source>
</evidence>
<dbReference type="EMBL" id="JAWDIT010000001">
    <property type="protein sequence ID" value="MDU0344267.1"/>
    <property type="molecule type" value="Genomic_DNA"/>
</dbReference>
<name>A0ABU3SHK4_9MICO</name>
<keyword evidence="8" id="KW-1185">Reference proteome</keyword>
<dbReference type="PRINTS" id="PR00633">
    <property type="entry name" value="RCCNDNSATION"/>
</dbReference>
<evidence type="ECO:0000313" key="7">
    <source>
        <dbReference type="EMBL" id="MDU0344267.1"/>
    </source>
</evidence>
<evidence type="ECO:0000256" key="5">
    <source>
        <dbReference type="SAM" id="SignalP"/>
    </source>
</evidence>
<keyword evidence="2" id="KW-0344">Guanine-nucleotide releasing factor</keyword>
<dbReference type="PROSITE" id="PS51127">
    <property type="entry name" value="BIG1"/>
    <property type="match status" value="1"/>
</dbReference>
<dbReference type="SUPFAM" id="SSF50985">
    <property type="entry name" value="RCC1/BLIP-II"/>
    <property type="match status" value="4"/>
</dbReference>
<dbReference type="InterPro" id="IPR000408">
    <property type="entry name" value="Reg_chr_condens"/>
</dbReference>
<keyword evidence="5" id="KW-0732">Signal</keyword>
<feature type="signal peptide" evidence="5">
    <location>
        <begin position="1"/>
        <end position="45"/>
    </location>
</feature>
<dbReference type="InterPro" id="IPR009091">
    <property type="entry name" value="RCC1/BLIP-II"/>
</dbReference>
<evidence type="ECO:0000256" key="2">
    <source>
        <dbReference type="ARBA" id="ARBA00022658"/>
    </source>
</evidence>
<dbReference type="InterPro" id="IPR006311">
    <property type="entry name" value="TAT_signal"/>
</dbReference>
<comment type="similarity">
    <text evidence="1">Belongs to the intimin/invasin family.</text>
</comment>
<dbReference type="InterPro" id="IPR051553">
    <property type="entry name" value="Ran_GTPase-activating"/>
</dbReference>
<comment type="caution">
    <text evidence="7">The sequence shown here is derived from an EMBL/GenBank/DDBJ whole genome shotgun (WGS) entry which is preliminary data.</text>
</comment>
<dbReference type="Gene3D" id="2.60.40.10">
    <property type="entry name" value="Immunoglobulins"/>
    <property type="match status" value="1"/>
</dbReference>
<proteinExistence type="inferred from homology"/>
<dbReference type="Gene3D" id="2.130.10.30">
    <property type="entry name" value="Regulator of chromosome condensation 1/beta-lactamase-inhibitor protein II"/>
    <property type="match status" value="6"/>
</dbReference>
<dbReference type="Proteomes" id="UP001261125">
    <property type="component" value="Unassembled WGS sequence"/>
</dbReference>
<dbReference type="InterPro" id="IPR058923">
    <property type="entry name" value="RCC1-like_dom"/>
</dbReference>
<dbReference type="SUPFAM" id="SSF49373">
    <property type="entry name" value="Invasin/intimin cell-adhesion fragments"/>
    <property type="match status" value="1"/>
</dbReference>
<protein>
    <recommendedName>
        <fullName evidence="6">Big-1 domain-containing protein</fullName>
    </recommendedName>
</protein>
<organism evidence="7 8">
    <name type="scientific">Microbacterium phycohabitans</name>
    <dbReference type="NCBI Taxonomy" id="3075993"/>
    <lineage>
        <taxon>Bacteria</taxon>
        <taxon>Bacillati</taxon>
        <taxon>Actinomycetota</taxon>
        <taxon>Actinomycetes</taxon>
        <taxon>Micrococcales</taxon>
        <taxon>Microbacteriaceae</taxon>
        <taxon>Microbacterium</taxon>
    </lineage>
</organism>
<keyword evidence="3" id="KW-0677">Repeat</keyword>
<dbReference type="PROSITE" id="PS51318">
    <property type="entry name" value="TAT"/>
    <property type="match status" value="1"/>
</dbReference>
<sequence>MSSTPVLPAPDAPPLAQGLSRRTVVGAGLWSAPVLAMASSAPAFAAASGQQALTLSVPTSGIPSSGPVQLTTVVRDAQGAPVAGAPVSLSGPLGSTFGGADGVTDGAGAYTTSFDLGKPWATPGSTISITAVSGGQSASQPFTVLGSNVLAFGRNVWAELGLGAAASSPTQTYRAFPSPVVQIASGGATDSGAARATLALLRDGTVWGIGGNAYGQLGDGTGDSTGHDVWKIVPGLSGVKQIGMGNVNGYALTTAGEVWAWGDNSSGQIGDGTTTYRTAPVKVISSGATKLVAGYSNVFVVMSDRTLKVWGDNGWGQLGDGTQTNRTTPFTVPNVSDVVDVASISYASTLVLLSNGTVLSWGLNNLGQLGNGTKTNSATPTAIPNLSGVAAIAGGSTAGYALLTDGSVKAWGNNDEGMVGDGTSTMRLTPTTVSGLSGVVQISTAQKAAYALLSDGTVKAWGQNTYGQLGDGTTTTRLSPVTVQVPAGRSVTSLAVASTSSQGRSFLITGETTLSVDVVETQVSAGTAATVKAKVATGAKGVAGISVTLSATSNAALGATTAQTDSSGQVQTTVTSDVWTKPGTVVRVEATTDTNAASDSFTVLGANALGFGYNSWYELGDGGQGGGDNPGTGVARTIPTQFLRSFPSPIVQVVSCGTGTGGGSNHATIVLLKDGTVWSVGGNGFGQLGTGGNSRTTWAQVSGLSGVTQISAGAESVYALLSDGTVKAWGDNWFGEIGTGVALQSAAFTPITVPGVSGVTQIAAGTQQAFFLLSDGTVRAIGRNAWGSEATPGGRGALGSGSTTSDLSATPVTVSNLAGVTQIAAGSASGFALLSDGTVKAWGNNASGQLGNNSTTSSAVPVSVSGLSGVTQVVANLDAAYALLADKTIRAWGRNSSGQLGNGSGSNSTAPVTVTSVTGAARLAASGNAAYALLGTGAIVGWGDNSGGQLADGSTTNRSQAVQVRVPGSLNVVGLASFSPSSDRMYVITGDTTVSVDVVESQLAAAMGSATVKARVGAGSKAAMGATVSLSVSSGATLGATSGQTDGNGEYLTTVSVPDAWTRPGTIVRVSASSGPSTGSDTFTVLGANALGFGYNSWYEMGDDGAPGGDNQGTGSLRSTPSQFVRVFPSPIAQVVSCGVGDGGGSNQTTIVLLKDGTVWSVGGNGFGQLGTTGNSRSRWAQVTGLAGVTQLSAGNYHVYALLADGTVKAWGDNSSGMLGAAVSADASSTPVTVTGLSNVVQISAGTQQGFFLLKDGTVRAIGRNTFSAALGNGSSVEKSATPVTVSNLSGVTQIAGGHQCGYALKSDGTVWAWGANDLGRLGDGTNPVPGPWVSGQATPAHSTPVQVAGLSGVRVTQVAGNRAGGVVLLSDGSVRAWGDNTAGAVGDGTTTSRSSATPVSNLAGGVAKIAASGSSAYVLRTDNSVNAWGDNQYGQLGVGTTTNALVPVTVGNRPNGTRAWGQQTPVDLMQNSPSSSRMYIITQ</sequence>
<reference evidence="7 8" key="1">
    <citation type="submission" date="2023-09" db="EMBL/GenBank/DDBJ databases">
        <title>Microbacterium fusihabitans sp. nov., Microbacterium phycihabitans sp. nov., and Microbacterium cervinum sp. nov., isolated from dried seaweeds of beach.</title>
        <authorList>
            <person name="Lee S.D."/>
        </authorList>
    </citation>
    <scope>NUCLEOTIDE SEQUENCE [LARGE SCALE GENOMIC DNA]</scope>
    <source>
        <strain evidence="7 8">KSW2-29</strain>
    </source>
</reference>
<feature type="region of interest" description="Disordered" evidence="4">
    <location>
        <begin position="785"/>
        <end position="804"/>
    </location>
</feature>